<dbReference type="Pfam" id="PF13715">
    <property type="entry name" value="CarbopepD_reg_2"/>
    <property type="match status" value="1"/>
</dbReference>
<sequence>MKTLLLCCLGYFALSTSSAQIDAVDTLLTTSVTGQVVDASDCRPLGYVTASLRAPQTKHPLASAITNPEGHFILADLPKQDYILELSHVGYSTISIPLSGADGSILSLGQLALSLHAALLEEVVVLGPPLLIEQDADKLTYHAALDPDSRSLSALDMLGKVPMLSLDGDNKLRLNGSSSYQVLINGQVSSLFVHNPSDVLRSMPASAIKSIEVITHPPARFGTELTGGIINIITHHKTVNGYTGSATATLSNPRGTNLNSYLSGKMGKLGFSGQLGRTTITDPPAVSSFLREEYQQHTRLQQSGESTSHSLATYAGAELSIAVSPQSLLTASYRRNSNTNEQDFKQQARLYENRQVLVETYENRSLAKGRSGSGDLSIDFQQFFKKRPEQLLSLRYRASLQAHTFSSDFVLDPLEPEGRQLSQTQNTNDIRDYVLQADYVQPFNRQLMEIGLMSTLRQNGSSYYYSTQDQKTGRFDIDPSQSNIFDYQQEIHAMYLSFNLKKNGGDSGQAPGWRRPG</sequence>
<keyword evidence="1" id="KW-0732">Signal</keyword>
<dbReference type="Proteomes" id="UP000011910">
    <property type="component" value="Unassembled WGS sequence"/>
</dbReference>
<name>M7N2H5_9BACT</name>
<dbReference type="InterPro" id="IPR041700">
    <property type="entry name" value="OMP_b-brl_3"/>
</dbReference>
<gene>
    <name evidence="3" type="ORF">ADICEAN_02015</name>
</gene>
<dbReference type="STRING" id="1279009.ADICEAN_02015"/>
<dbReference type="InterPro" id="IPR037066">
    <property type="entry name" value="Plug_dom_sf"/>
</dbReference>
<dbReference type="SUPFAM" id="SSF49464">
    <property type="entry name" value="Carboxypeptidase regulatory domain-like"/>
    <property type="match status" value="1"/>
</dbReference>
<dbReference type="Pfam" id="PF14905">
    <property type="entry name" value="OMP_b-brl_3"/>
    <property type="match status" value="1"/>
</dbReference>
<dbReference type="Gene3D" id="2.170.130.10">
    <property type="entry name" value="TonB-dependent receptor, plug domain"/>
    <property type="match status" value="1"/>
</dbReference>
<evidence type="ECO:0000259" key="2">
    <source>
        <dbReference type="Pfam" id="PF14905"/>
    </source>
</evidence>
<proteinExistence type="predicted"/>
<feature type="signal peptide" evidence="1">
    <location>
        <begin position="1"/>
        <end position="19"/>
    </location>
</feature>
<dbReference type="EMBL" id="AODQ01000043">
    <property type="protein sequence ID" value="EMR02868.1"/>
    <property type="molecule type" value="Genomic_DNA"/>
</dbReference>
<evidence type="ECO:0000313" key="4">
    <source>
        <dbReference type="Proteomes" id="UP000011910"/>
    </source>
</evidence>
<dbReference type="SUPFAM" id="SSF56935">
    <property type="entry name" value="Porins"/>
    <property type="match status" value="1"/>
</dbReference>
<feature type="chain" id="PRO_5004081800" description="Outer membrane protein beta-barrel domain-containing protein" evidence="1">
    <location>
        <begin position="20"/>
        <end position="517"/>
    </location>
</feature>
<dbReference type="AlphaFoldDB" id="M7N2H5"/>
<protein>
    <recommendedName>
        <fullName evidence="2">Outer membrane protein beta-barrel domain-containing protein</fullName>
    </recommendedName>
</protein>
<accession>M7N2H5</accession>
<dbReference type="InterPro" id="IPR008969">
    <property type="entry name" value="CarboxyPept-like_regulatory"/>
</dbReference>
<comment type="caution">
    <text evidence="3">The sequence shown here is derived from an EMBL/GenBank/DDBJ whole genome shotgun (WGS) entry which is preliminary data.</text>
</comment>
<keyword evidence="4" id="KW-1185">Reference proteome</keyword>
<organism evidence="3 4">
    <name type="scientific">Cesiribacter andamanensis AMV16</name>
    <dbReference type="NCBI Taxonomy" id="1279009"/>
    <lineage>
        <taxon>Bacteria</taxon>
        <taxon>Pseudomonadati</taxon>
        <taxon>Bacteroidota</taxon>
        <taxon>Cytophagia</taxon>
        <taxon>Cytophagales</taxon>
        <taxon>Cesiribacteraceae</taxon>
        <taxon>Cesiribacter</taxon>
    </lineage>
</organism>
<dbReference type="eggNOG" id="COG4771">
    <property type="taxonomic scope" value="Bacteria"/>
</dbReference>
<reference evidence="3 4" key="1">
    <citation type="journal article" date="2013" name="Genome Announc.">
        <title>Draft Genome Sequence of Cesiribacter andamanensis Strain AMV16T, Isolated from a Soil Sample from a Mud Volcano in the Andaman Islands, India.</title>
        <authorList>
            <person name="Shivaji S."/>
            <person name="Ara S."/>
            <person name="Begum Z."/>
            <person name="Srinivas T.N."/>
            <person name="Singh A."/>
            <person name="Kumar Pinnaka A."/>
        </authorList>
    </citation>
    <scope>NUCLEOTIDE SEQUENCE [LARGE SCALE GENOMIC DNA]</scope>
    <source>
        <strain evidence="3 4">AMV16</strain>
    </source>
</reference>
<evidence type="ECO:0000313" key="3">
    <source>
        <dbReference type="EMBL" id="EMR02868.1"/>
    </source>
</evidence>
<feature type="domain" description="Outer membrane protein beta-barrel" evidence="2">
    <location>
        <begin position="389"/>
        <end position="502"/>
    </location>
</feature>
<evidence type="ECO:0000256" key="1">
    <source>
        <dbReference type="SAM" id="SignalP"/>
    </source>
</evidence>